<reference evidence="2 3" key="1">
    <citation type="submission" date="2019-03" db="EMBL/GenBank/DDBJ databases">
        <title>First draft genome of Liparis tanakae, snailfish: a comprehensive survey of snailfish specific genes.</title>
        <authorList>
            <person name="Kim W."/>
            <person name="Song I."/>
            <person name="Jeong J.-H."/>
            <person name="Kim D."/>
            <person name="Kim S."/>
            <person name="Ryu S."/>
            <person name="Song J.Y."/>
            <person name="Lee S.K."/>
        </authorList>
    </citation>
    <scope>NUCLEOTIDE SEQUENCE [LARGE SCALE GENOMIC DNA]</scope>
    <source>
        <tissue evidence="2">Muscle</tissue>
    </source>
</reference>
<gene>
    <name evidence="2" type="ORF">EYF80_026650</name>
</gene>
<evidence type="ECO:0000313" key="2">
    <source>
        <dbReference type="EMBL" id="TNN63186.1"/>
    </source>
</evidence>
<accession>A0A4Z2HBP6</accession>
<keyword evidence="3" id="KW-1185">Reference proteome</keyword>
<dbReference type="EMBL" id="SRLO01000279">
    <property type="protein sequence ID" value="TNN63186.1"/>
    <property type="molecule type" value="Genomic_DNA"/>
</dbReference>
<protein>
    <submittedName>
        <fullName evidence="2">Uncharacterized protein</fullName>
    </submittedName>
</protein>
<dbReference type="Proteomes" id="UP000314294">
    <property type="component" value="Unassembled WGS sequence"/>
</dbReference>
<proteinExistence type="predicted"/>
<sequence length="106" mass="12102">MYDEDLSLSVSLLFVAILDELRRSSITQTHLHGHAALVPEEEEDKSTVFSIPVIKKDNNPPPPPPPPLPPLFRSIKAPPLLRGNMWKRAAVEEKYRRQLQRLLDQT</sequence>
<dbReference type="AlphaFoldDB" id="A0A4Z2HBP6"/>
<feature type="region of interest" description="Disordered" evidence="1">
    <location>
        <begin position="53"/>
        <end position="73"/>
    </location>
</feature>
<evidence type="ECO:0000256" key="1">
    <source>
        <dbReference type="SAM" id="MobiDB-lite"/>
    </source>
</evidence>
<feature type="compositionally biased region" description="Pro residues" evidence="1">
    <location>
        <begin position="59"/>
        <end position="70"/>
    </location>
</feature>
<name>A0A4Z2HBP6_9TELE</name>
<comment type="caution">
    <text evidence="2">The sequence shown here is derived from an EMBL/GenBank/DDBJ whole genome shotgun (WGS) entry which is preliminary data.</text>
</comment>
<organism evidence="2 3">
    <name type="scientific">Liparis tanakae</name>
    <name type="common">Tanaka's snailfish</name>
    <dbReference type="NCBI Taxonomy" id="230148"/>
    <lineage>
        <taxon>Eukaryota</taxon>
        <taxon>Metazoa</taxon>
        <taxon>Chordata</taxon>
        <taxon>Craniata</taxon>
        <taxon>Vertebrata</taxon>
        <taxon>Euteleostomi</taxon>
        <taxon>Actinopterygii</taxon>
        <taxon>Neopterygii</taxon>
        <taxon>Teleostei</taxon>
        <taxon>Neoteleostei</taxon>
        <taxon>Acanthomorphata</taxon>
        <taxon>Eupercaria</taxon>
        <taxon>Perciformes</taxon>
        <taxon>Cottioidei</taxon>
        <taxon>Cottales</taxon>
        <taxon>Liparidae</taxon>
        <taxon>Liparis</taxon>
    </lineage>
</organism>
<evidence type="ECO:0000313" key="3">
    <source>
        <dbReference type="Proteomes" id="UP000314294"/>
    </source>
</evidence>